<comment type="caution">
    <text evidence="3">The sequence shown here is derived from an EMBL/GenBank/DDBJ whole genome shotgun (WGS) entry which is preliminary data.</text>
</comment>
<feature type="transmembrane region" description="Helical" evidence="2">
    <location>
        <begin position="128"/>
        <end position="151"/>
    </location>
</feature>
<evidence type="ECO:0008006" key="5">
    <source>
        <dbReference type="Google" id="ProtNLM"/>
    </source>
</evidence>
<feature type="transmembrane region" description="Helical" evidence="2">
    <location>
        <begin position="289"/>
        <end position="310"/>
    </location>
</feature>
<evidence type="ECO:0000256" key="2">
    <source>
        <dbReference type="SAM" id="Phobius"/>
    </source>
</evidence>
<dbReference type="RefSeq" id="WP_179717268.1">
    <property type="nucleotide sequence ID" value="NZ_JACBZT010000001.1"/>
</dbReference>
<name>A0A853CJV4_9ACTN</name>
<keyword evidence="2" id="KW-0472">Membrane</keyword>
<feature type="transmembrane region" description="Helical" evidence="2">
    <location>
        <begin position="17"/>
        <end position="37"/>
    </location>
</feature>
<reference evidence="3 4" key="1">
    <citation type="submission" date="2020-07" db="EMBL/GenBank/DDBJ databases">
        <title>Sequencing the genomes of 1000 actinobacteria strains.</title>
        <authorList>
            <person name="Klenk H.-P."/>
        </authorList>
    </citation>
    <scope>NUCLEOTIDE SEQUENCE [LARGE SCALE GENOMIC DNA]</scope>
    <source>
        <strain evidence="3 4">DSM 104001</strain>
    </source>
</reference>
<evidence type="ECO:0000256" key="1">
    <source>
        <dbReference type="SAM" id="MobiDB-lite"/>
    </source>
</evidence>
<dbReference type="EMBL" id="JACBZT010000001">
    <property type="protein sequence ID" value="NYJ06273.1"/>
    <property type="molecule type" value="Genomic_DNA"/>
</dbReference>
<evidence type="ECO:0000313" key="4">
    <source>
        <dbReference type="Proteomes" id="UP000541969"/>
    </source>
</evidence>
<feature type="transmembrane region" description="Helical" evidence="2">
    <location>
        <begin position="265"/>
        <end position="283"/>
    </location>
</feature>
<keyword evidence="2" id="KW-1133">Transmembrane helix</keyword>
<feature type="region of interest" description="Disordered" evidence="1">
    <location>
        <begin position="236"/>
        <end position="258"/>
    </location>
</feature>
<proteinExistence type="predicted"/>
<accession>A0A853CJV4</accession>
<dbReference type="Proteomes" id="UP000541969">
    <property type="component" value="Unassembled WGS sequence"/>
</dbReference>
<gene>
    <name evidence="3" type="ORF">GGQ55_002551</name>
</gene>
<dbReference type="AlphaFoldDB" id="A0A853CJV4"/>
<protein>
    <recommendedName>
        <fullName evidence="5">DUF3592 domain-containing protein</fullName>
    </recommendedName>
</protein>
<organism evidence="3 4">
    <name type="scientific">Petropleomorpha daqingensis</name>
    <dbReference type="NCBI Taxonomy" id="2026353"/>
    <lineage>
        <taxon>Bacteria</taxon>
        <taxon>Bacillati</taxon>
        <taxon>Actinomycetota</taxon>
        <taxon>Actinomycetes</taxon>
        <taxon>Geodermatophilales</taxon>
        <taxon>Geodermatophilaceae</taxon>
        <taxon>Petropleomorpha</taxon>
    </lineage>
</organism>
<evidence type="ECO:0000313" key="3">
    <source>
        <dbReference type="EMBL" id="NYJ06273.1"/>
    </source>
</evidence>
<keyword evidence="2" id="KW-0812">Transmembrane</keyword>
<sequence length="321" mass="34393">MTPPAALRPHRRAAAQLLLGYLPLLTAGIVLLAVLAVRLSTEREPLEAATATATATVVSSNEAPDGRGVSVTLPGEDGAVRAGVIVLRDPQDIPKDAKIAVQYDPSSPAERTAVYADGDAAHRAVEDLLFGLFATLVILLVVSVVTGLRVLRLRRLRRAAPSAATGSRVVVRQGLVVRSWLELVTARGERWVPVHWSPELAALEPDSSLELRGDVGRRWVLPVVDGAELWPSGRLRSRPPRGERSVVVPEDAPDRPPSWARQVRSDLVVVFAAPVLGLLWAYLDGSGVAGFLGATVLSAGVLFWLTQLLGSDPLPPPRRRD</sequence>
<keyword evidence="4" id="KW-1185">Reference proteome</keyword>